<dbReference type="EMBL" id="UINC01013094">
    <property type="protein sequence ID" value="SVA56786.1"/>
    <property type="molecule type" value="Genomic_DNA"/>
</dbReference>
<gene>
    <name evidence="2" type="ORF">METZ01_LOCUS109640</name>
</gene>
<accession>A0A381WW67</accession>
<evidence type="ECO:0000313" key="2">
    <source>
        <dbReference type="EMBL" id="SVA56786.1"/>
    </source>
</evidence>
<reference evidence="2" key="1">
    <citation type="submission" date="2018-05" db="EMBL/GenBank/DDBJ databases">
        <authorList>
            <person name="Lanie J.A."/>
            <person name="Ng W.-L."/>
            <person name="Kazmierczak K.M."/>
            <person name="Andrzejewski T.M."/>
            <person name="Davidsen T.M."/>
            <person name="Wayne K.J."/>
            <person name="Tettelin H."/>
            <person name="Glass J.I."/>
            <person name="Rusch D."/>
            <person name="Podicherti R."/>
            <person name="Tsui H.-C.T."/>
            <person name="Winkler M.E."/>
        </authorList>
    </citation>
    <scope>NUCLEOTIDE SEQUENCE</scope>
</reference>
<keyword evidence="1" id="KW-0812">Transmembrane</keyword>
<feature type="transmembrane region" description="Helical" evidence="1">
    <location>
        <begin position="103"/>
        <end position="126"/>
    </location>
</feature>
<feature type="transmembrane region" description="Helical" evidence="1">
    <location>
        <begin position="61"/>
        <end position="83"/>
    </location>
</feature>
<keyword evidence="1" id="KW-1133">Transmembrane helix</keyword>
<sequence length="206" mass="22437">MGRRLRPIFRRQDMQSERWTIGLALFFAGASTLTLFVWIPIDIETGVIETFRRRTTIGDAMAPTLAAAAIFVISVIMGAVAVLRARINSRPPEAGLDRQDYSFLLLTAVPLVLGLVLMVYVGSVAVEAINALGGEIGTYRELKAAFPYKYLGFLIGGFVMVFGAIRVVENKGTQSAAWVAALAVLALILLYDVPFDNLLLPPNGDF</sequence>
<proteinExistence type="predicted"/>
<protein>
    <submittedName>
        <fullName evidence="2">Uncharacterized protein</fullName>
    </submittedName>
</protein>
<organism evidence="2">
    <name type="scientific">marine metagenome</name>
    <dbReference type="NCBI Taxonomy" id="408172"/>
    <lineage>
        <taxon>unclassified sequences</taxon>
        <taxon>metagenomes</taxon>
        <taxon>ecological metagenomes</taxon>
    </lineage>
</organism>
<name>A0A381WW67_9ZZZZ</name>
<feature type="transmembrane region" description="Helical" evidence="1">
    <location>
        <begin position="21"/>
        <end position="41"/>
    </location>
</feature>
<feature type="transmembrane region" description="Helical" evidence="1">
    <location>
        <begin position="146"/>
        <end position="168"/>
    </location>
</feature>
<evidence type="ECO:0000256" key="1">
    <source>
        <dbReference type="SAM" id="Phobius"/>
    </source>
</evidence>
<keyword evidence="1" id="KW-0472">Membrane</keyword>
<dbReference type="AlphaFoldDB" id="A0A381WW67"/>
<feature type="transmembrane region" description="Helical" evidence="1">
    <location>
        <begin position="175"/>
        <end position="193"/>
    </location>
</feature>